<feature type="coiled-coil region" evidence="1">
    <location>
        <begin position="124"/>
        <end position="151"/>
    </location>
</feature>
<dbReference type="EMBL" id="BIMW01000089">
    <property type="protein sequence ID" value="GCE94039.1"/>
    <property type="molecule type" value="Genomic_DNA"/>
</dbReference>
<dbReference type="Proteomes" id="UP000326169">
    <property type="component" value="Unassembled WGS sequence"/>
</dbReference>
<proteinExistence type="predicted"/>
<evidence type="ECO:0000256" key="1">
    <source>
        <dbReference type="SAM" id="Coils"/>
    </source>
</evidence>
<reference evidence="2 3" key="1">
    <citation type="journal article" date="2019" name="J Genomics">
        <title>The Draft Genome of a Hydrogen-producing Cyanobacterium, Arthrospira platensis NIES-46.</title>
        <authorList>
            <person name="Suzuki S."/>
            <person name="Yamaguchi H."/>
            <person name="Kawachi M."/>
        </authorList>
    </citation>
    <scope>NUCLEOTIDE SEQUENCE [LARGE SCALE GENOMIC DNA]</scope>
    <source>
        <strain evidence="2 3">NIES-46</strain>
    </source>
</reference>
<keyword evidence="3" id="KW-1185">Reference proteome</keyword>
<gene>
    <name evidence="2" type="ORF">NIES46_20910</name>
</gene>
<dbReference type="GeneID" id="301682947"/>
<sequence>MGSSILVNLREAFLIAPGFWESCLNPKLGNWCKLVEGIDRSQTDGYSIEGPFVSQIDQSALQVPGLYLYCQKGRRKRGNCDRLYTLFVLEPDGTVKVINEMKTASRDWAIELWPPIEAYFNSQTQSLEKRRQQLLAEIESLEFQLSQRRSELLALETNYDGE</sequence>
<keyword evidence="1" id="KW-0175">Coiled coil</keyword>
<organism evidence="2 3">
    <name type="scientific">Limnospira platensis NIES-46</name>
    <dbReference type="NCBI Taxonomy" id="1236695"/>
    <lineage>
        <taxon>Bacteria</taxon>
        <taxon>Bacillati</taxon>
        <taxon>Cyanobacteriota</taxon>
        <taxon>Cyanophyceae</taxon>
        <taxon>Oscillatoriophycideae</taxon>
        <taxon>Oscillatoriales</taxon>
        <taxon>Sirenicapillariaceae</taxon>
        <taxon>Limnospira</taxon>
    </lineage>
</organism>
<evidence type="ECO:0000313" key="2">
    <source>
        <dbReference type="EMBL" id="GCE94039.1"/>
    </source>
</evidence>
<comment type="caution">
    <text evidence="2">The sequence shown here is derived from an EMBL/GenBank/DDBJ whole genome shotgun (WGS) entry which is preliminary data.</text>
</comment>
<protein>
    <submittedName>
        <fullName evidence="2">Uncharacterized protein</fullName>
    </submittedName>
</protein>
<accession>A0A5M3T9H0</accession>
<dbReference type="RefSeq" id="WP_014277180.1">
    <property type="nucleotide sequence ID" value="NZ_BIMW01000089.1"/>
</dbReference>
<name>A0A5M3T9H0_LIMPL</name>
<evidence type="ECO:0000313" key="3">
    <source>
        <dbReference type="Proteomes" id="UP000326169"/>
    </source>
</evidence>